<keyword evidence="2" id="KW-0472">Membrane</keyword>
<name>A0A4R1HKL8_PSEEN</name>
<feature type="transmembrane region" description="Helical" evidence="2">
    <location>
        <begin position="290"/>
        <end position="320"/>
    </location>
</feature>
<dbReference type="EMBL" id="SMFZ01000002">
    <property type="protein sequence ID" value="TCK21513.1"/>
    <property type="molecule type" value="Genomic_DNA"/>
</dbReference>
<dbReference type="Proteomes" id="UP000295560">
    <property type="component" value="Unassembled WGS sequence"/>
</dbReference>
<feature type="region of interest" description="Disordered" evidence="1">
    <location>
        <begin position="1"/>
        <end position="21"/>
    </location>
</feature>
<feature type="transmembrane region" description="Helical" evidence="2">
    <location>
        <begin position="340"/>
        <end position="360"/>
    </location>
</feature>
<feature type="region of interest" description="Disordered" evidence="1">
    <location>
        <begin position="162"/>
        <end position="182"/>
    </location>
</feature>
<evidence type="ECO:0000313" key="4">
    <source>
        <dbReference type="Proteomes" id="UP000295560"/>
    </source>
</evidence>
<reference evidence="3 4" key="1">
    <citation type="submission" date="2019-03" db="EMBL/GenBank/DDBJ databases">
        <title>Sequencing the genomes of 1000 actinobacteria strains.</title>
        <authorList>
            <person name="Klenk H.-P."/>
        </authorList>
    </citation>
    <scope>NUCLEOTIDE SEQUENCE [LARGE SCALE GENOMIC DNA]</scope>
    <source>
        <strain evidence="3 4">DSM 44969</strain>
    </source>
</reference>
<dbReference type="RefSeq" id="WP_132430259.1">
    <property type="nucleotide sequence ID" value="NZ_SMFZ01000002.1"/>
</dbReference>
<feature type="transmembrane region" description="Helical" evidence="2">
    <location>
        <begin position="216"/>
        <end position="237"/>
    </location>
</feature>
<evidence type="ECO:0000313" key="3">
    <source>
        <dbReference type="EMBL" id="TCK21513.1"/>
    </source>
</evidence>
<keyword evidence="4" id="KW-1185">Reference proteome</keyword>
<accession>A0A4R1HKL8</accession>
<comment type="caution">
    <text evidence="3">The sequence shown here is derived from an EMBL/GenBank/DDBJ whole genome shotgun (WGS) entry which is preliminary data.</text>
</comment>
<keyword evidence="2" id="KW-0812">Transmembrane</keyword>
<evidence type="ECO:0000256" key="2">
    <source>
        <dbReference type="SAM" id="Phobius"/>
    </source>
</evidence>
<dbReference type="AlphaFoldDB" id="A0A4R1HKL8"/>
<keyword evidence="2" id="KW-1133">Transmembrane helix</keyword>
<dbReference type="OrthoDB" id="8477132at2"/>
<protein>
    <submittedName>
        <fullName evidence="3">Uncharacterized protein</fullName>
    </submittedName>
</protein>
<organism evidence="3 4">
    <name type="scientific">Pseudonocardia endophytica</name>
    <dbReference type="NCBI Taxonomy" id="401976"/>
    <lineage>
        <taxon>Bacteria</taxon>
        <taxon>Bacillati</taxon>
        <taxon>Actinomycetota</taxon>
        <taxon>Actinomycetes</taxon>
        <taxon>Pseudonocardiales</taxon>
        <taxon>Pseudonocardiaceae</taxon>
        <taxon>Pseudonocardia</taxon>
    </lineage>
</organism>
<proteinExistence type="predicted"/>
<feature type="transmembrane region" description="Helical" evidence="2">
    <location>
        <begin position="249"/>
        <end position="269"/>
    </location>
</feature>
<sequence length="389" mass="41297">MTASASDQHAPERAPTARRTVGLLADPGAAAELARRLGRDLPDLLGRQVGGSWGVEPVETELELDENGALPVVEIGSRALDDRGWDAVVLISDLPRRAGTEPVAADGATGHRVGLLSLPALGAVAQYRRARDTVLRLVADHLVPGGGDTRSGAAAALTRLDASGERTGGDADPEDTDDAGSGGAEEAIDVRLAMTGARGRMRLLLGLVRANRPWRLVPSLAPALAAAAAGAAFGIFYSNIWSLATALGIWRQVVVCVMALVAMVVWLILNNRLWERRTDRSLREEATLSNASTVLTVAVGVLCMFVLVFVIALVGSVIVIPGHYLASNLGREWGVDDYLMIAWLSCSMGTVAGALGSGFADEKAVRQAAYSQRELERRRRLDEQDSSRR</sequence>
<evidence type="ECO:0000256" key="1">
    <source>
        <dbReference type="SAM" id="MobiDB-lite"/>
    </source>
</evidence>
<gene>
    <name evidence="3" type="ORF">EV378_5501</name>
</gene>